<protein>
    <recommendedName>
        <fullName evidence="2">ubiquitinyl hydrolase 1</fullName>
        <ecNumber evidence="2">3.4.19.12</ecNumber>
    </recommendedName>
</protein>
<comment type="caution">
    <text evidence="11">The sequence shown here is derived from an EMBL/GenBank/DDBJ whole genome shotgun (WGS) entry which is preliminary data.</text>
</comment>
<keyword evidence="5" id="KW-0378">Hydrolase</keyword>
<evidence type="ECO:0000256" key="3">
    <source>
        <dbReference type="ARBA" id="ARBA00022670"/>
    </source>
</evidence>
<evidence type="ECO:0000256" key="6">
    <source>
        <dbReference type="ARBA" id="ARBA00022807"/>
    </source>
</evidence>
<proteinExistence type="predicted"/>
<evidence type="ECO:0000313" key="12">
    <source>
        <dbReference type="Proteomes" id="UP001305779"/>
    </source>
</evidence>
<dbReference type="Pfam" id="PF12340">
    <property type="entry name" value="DUF3638"/>
    <property type="match status" value="1"/>
</dbReference>
<comment type="catalytic activity">
    <reaction evidence="1">
        <text>Thiol-dependent hydrolysis of ester, thioester, amide, peptide and isopeptide bonds formed by the C-terminal Gly of ubiquitin (a 76-residue protein attached to proteins as an intracellular targeting signal).</text>
        <dbReference type="EC" id="3.4.19.12"/>
    </reaction>
</comment>
<name>A0ABR0EQ83_ZASCE</name>
<organism evidence="11 12">
    <name type="scientific">Zasmidium cellare</name>
    <name type="common">Wine cellar mold</name>
    <name type="synonym">Racodium cellare</name>
    <dbReference type="NCBI Taxonomy" id="395010"/>
    <lineage>
        <taxon>Eukaryota</taxon>
        <taxon>Fungi</taxon>
        <taxon>Dikarya</taxon>
        <taxon>Ascomycota</taxon>
        <taxon>Pezizomycotina</taxon>
        <taxon>Dothideomycetes</taxon>
        <taxon>Dothideomycetidae</taxon>
        <taxon>Mycosphaerellales</taxon>
        <taxon>Mycosphaerellaceae</taxon>
        <taxon>Zasmidium</taxon>
    </lineage>
</organism>
<keyword evidence="4" id="KW-0833">Ubl conjugation pathway</keyword>
<feature type="region of interest" description="Disordered" evidence="7">
    <location>
        <begin position="708"/>
        <end position="739"/>
    </location>
</feature>
<evidence type="ECO:0000256" key="5">
    <source>
        <dbReference type="ARBA" id="ARBA00022801"/>
    </source>
</evidence>
<evidence type="ECO:0000256" key="7">
    <source>
        <dbReference type="SAM" id="MobiDB-lite"/>
    </source>
</evidence>
<feature type="domain" description="DUF3645" evidence="9">
    <location>
        <begin position="2410"/>
        <end position="2439"/>
    </location>
</feature>
<feature type="domain" description="DUF3638" evidence="8">
    <location>
        <begin position="2056"/>
        <end position="2283"/>
    </location>
</feature>
<sequence>MAAVYSGEELDYLFHHVFLPPKLPDASEDLEEKSRLETTLLKATIDSLRRYRGRCDSKDQYVARRALQGLQAALKIHDTTSRDINEDRLTEHLAAMIKDRSDAPVPLYIRAQNCGVLVGLDKAGMVLEAFELSPTNAKVMGSARLTRSFPTSSVLVLDYHATQTDFQTTVARTLASMASEAVAGMQPQIQKSGKRTEELRDTPNPAIVTKLFFGAFLESIGSHQEVLAVRKNTRDEVLWRDTLLPWRRSPMWLLIRVALQLVFHRAGKPEGYKRFMVAFMGDILNSALRSSLPAPVLYAMSAKISRRLIKIGSPLPGQFLQPLRDVLQATSQTLQDRWGATQRLEHPLEIEGLQHLSLDEDRLVELPELQKHLEMIANRPSKSRNTTFDPSESILQPSHDGWFYLPKALTGYDAAGLNSFEDWVETSLGQVMNAYEADFIIQEAHLLFQRYHHLARTAYADNPEALSSMILTLMEIWVCCDKQAISECEWLAEYEHGINLDAFNSLLLPTRSQMKRLHLVEQHLRTRSGARKVLSSALLCGETTDSKCFAARYFDFDGRYQDLMDGINARSDQRRVDKLAQLERLKDTRNELKQSAEKEPHGELVIPITDRYGRVIGEKKDHDDANCKKCKLLDQANETCIDVYEWPLPAGEIKSKVIVFELQPPVWFATWRDCTSYLIMDVLKSTYIESKRPPRPFTLEENDQLQWAYKPGRSRESSSADISAWDSNSESSSNEKNMQLDRIVMVSKQKPFKSSHYKSVNVTDATTEKDVIVPSGAKYHYFDSFAGCFVAPRRSTETMAHACTYRMPDRSQALERYLLRTAAAPDGEPPNSAISNQFTCPIHMTVKEFLELCSVPYGHLLQWRHIAVQLHAPGVDLRKEETALVFLQTIYQTGPPVLQYVSEDYDSLRASHLVTGQSNLQKGLLLGLNESLDHTKENYESANAVLILAAIAARLTSLSASTSVQKECLDFLERCRGVASGWLVLLRSKMQEASGSDRTDFLNRCIEVACVCMLTFDLEGVHLRSVLQSDEQATTFLQCSVILSELGGGAAPRPGSTTALLKLRFQRLLYRSRDIIQHKHSALDNAIQKSWAAYRPGSAGWIKISDTWMVKDVTLSSGDEMSVHFDLLAGELRVNGERLKRTPVEYETHPLYATLFGKVGVEVLQSRVPGMRFSAKKEHGGFGVHLNLKDGRDLFVQARDDRNTFETVPDQLFRGLFPDLFVDGFVQWYNAANNTIEFRPKVNPWPSESPDKWILSREHSSDRWSLSKDGICLMATTSPTTKQISRLLSPLIPAPRVHVFLDESRARIHVDLPSLQLGFFFHQGTSHLVSKEFRSMAVDADQQLGTLIGFRNKLLLRHIESGDRLALVPEGTVSYRVAGDHVTVTVDRASVSKVHPIHVDPRLGRLVDNGSMQCKLFMAYIHALTSFCLPDRLTRKSGVEQSLTILKSAAVRSFDQLTDANKALLALIAKLSPSREYYPQDDKIMQIVTWDSELSFLSQHGWFYRAVKAIFAQAKRSSFFHPETPLRLPKIDRGVEALLDRDCIRSSVFQISEFGAEDHTARHDAEYSSGDRNQLVGSSANAFRLCFAVVEGIRGPIWKAPTLKQLWDPLEKVSVVAGSHGELDMVRYDAALLAGTEAPIIQNLLPLQFALAQSGAGDKPFDKYRLMIWLATIAFSPKANMEIVQIPALLSTISGNSVPDVEYCSPMDGRTCKTSAAHVALTELVNEFTVDYRRSPEYLTAPRPRETTSQMAEARRQNDFANKKKNAVKEFVTALRKQWPVKEPKMPSKPCPEWVADYIETDKALEKVKPMFKAWFNNEQLHQYLEKVADSVAGLKRVVIDPPDGIDGSSGPATQPAVVTHRCLTIDHLFSGPAPVLLAQETQPPRLEITQMAATAGAAAAADESRLGILIEDMKSVSIGFETEYLELLQGSFLSLQSRQMPAFAGLPSLFQVQSHLRFCGDHVVSLYGKIQAAMRDNQDAFVGHTQPWHSPRVSPMLLLQQLSWDRWHKLSDPWKQLMVQYGLALAAHQRAERLLRASISSNRKALIKELRNTGHANWSASQAPEWLLLEVESGILVREVQAEIAAEMRSPQGGGSNILQLNMGEGKSSVIVPMVASALANGSQLVRVIVAKPQSKQMAQMLVSKLGNLLGRQVFFLPFSRAVEPTQAMADAMQSICQEAMTRGGVMLVQPEHILSFKLMSLESYISLGESEHTQVAQKAHAAKHVMRIQDFLDQNARDIVDESDDIFSTRFELVYTLGKRRDIELAPNRWQYIQEVLDLARIFGKDIVESRPSALEYNDRGEGGFPRIRILEHDAGDLLVGRIAQEICEKGTLGFRVNEADRDAVSAYITKFDLSREEIAAVEESKFWSANKTTLLLFRGLFATGILAFALEQKRWRVHYGLTDRLPKTRLAVPYRAKDSPTPRSEYSHPDVVILLTSLSYYYGGLSDNDLFLAFTHLMKSDNAPTNYSAWISDVSIPMEFRRLSGINLHDRATCTSLIFPHLRHAKGAVDYFLSNLVFARELREYPNKLSTSGWDVAKVKGHPTTGFSGTNDSRVCLPASMNNVDLPSQNHTNALVLNHLLQPQNSVATMPNAGAHMSDAERLLDMVINMQPAIQVILDVGAQILELNNEGVAKTWLWKCADPRKEAAVFCNDADELVVVDRRGIKELLQTSSYSTRLDVCLVYLDEAHTRGIDLKLPHDSRAAVTLGAGLTKDRLVQACMRMRELGKGQTVVFCANEEICAKIRSCDSRPHDGILGVEDVIRWSILQTWDEMRRSMPLWAMQGHRFIVQQRLWSQKFDDGKTIMTPERAVNFLEKEAKTIESRYRPGDRFTTALDKLSKSGDPQFMELAQRCRTFDRLHVNSRRFQEEQERELLAESEEERVVEAAIPAEPATHHLSKALVQLVKAGKLVDKRGNVCFPPSTFQTAFTLLKKTTVASELNVDQLIPDAAVLATLDFGKTIEDLDVDSAADSFQRPVQWVLTIRPRGADVATLVVLVSPFEAQELTYYVLASPFAALHLYKPRCNLSYRPTDQLGCLTSSSVLAKISIPMQLSVQINVFAGALYFNSFQEYVETCKFLGLASGLAKNGWEVDPDGFIQKDEQGRKGGGSGLQKSPIKFLKALLMKIRRTGDDINVTDMGKLLEGKLLKPDDFVGRE</sequence>
<keyword evidence="6" id="KW-0788">Thiol protease</keyword>
<evidence type="ECO:0000256" key="2">
    <source>
        <dbReference type="ARBA" id="ARBA00012759"/>
    </source>
</evidence>
<dbReference type="EMBL" id="JAXOVC010000003">
    <property type="protein sequence ID" value="KAK4503660.1"/>
    <property type="molecule type" value="Genomic_DNA"/>
</dbReference>
<dbReference type="Pfam" id="PF20255">
    <property type="entry name" value="DUF6606"/>
    <property type="match status" value="1"/>
</dbReference>
<dbReference type="PANTHER" id="PTHR13367:SF34">
    <property type="match status" value="1"/>
</dbReference>
<evidence type="ECO:0000259" key="10">
    <source>
        <dbReference type="Pfam" id="PF20255"/>
    </source>
</evidence>
<dbReference type="PANTHER" id="PTHR13367">
    <property type="entry name" value="UBIQUITIN THIOESTERASE"/>
    <property type="match status" value="1"/>
</dbReference>
<gene>
    <name evidence="11" type="ORF">PRZ48_004575</name>
</gene>
<keyword evidence="12" id="KW-1185">Reference proteome</keyword>
<dbReference type="EC" id="3.4.19.12" evidence="2"/>
<keyword evidence="3" id="KW-0645">Protease</keyword>
<dbReference type="InterPro" id="IPR051346">
    <property type="entry name" value="OTU_Deubiquitinase"/>
</dbReference>
<evidence type="ECO:0000256" key="1">
    <source>
        <dbReference type="ARBA" id="ARBA00000707"/>
    </source>
</evidence>
<evidence type="ECO:0000256" key="4">
    <source>
        <dbReference type="ARBA" id="ARBA00022786"/>
    </source>
</evidence>
<dbReference type="Proteomes" id="UP001305779">
    <property type="component" value="Unassembled WGS sequence"/>
</dbReference>
<dbReference type="InterPro" id="IPR046541">
    <property type="entry name" value="DUF6606"/>
</dbReference>
<evidence type="ECO:0000313" key="11">
    <source>
        <dbReference type="EMBL" id="KAK4503660.1"/>
    </source>
</evidence>
<dbReference type="InterPro" id="IPR022099">
    <property type="entry name" value="DUF3638"/>
</dbReference>
<dbReference type="Pfam" id="PF12359">
    <property type="entry name" value="DUF3645"/>
    <property type="match status" value="1"/>
</dbReference>
<reference evidence="11 12" key="1">
    <citation type="journal article" date="2023" name="G3 (Bethesda)">
        <title>A chromosome-level genome assembly of Zasmidium syzygii isolated from banana leaves.</title>
        <authorList>
            <person name="van Westerhoven A.C."/>
            <person name="Mehrabi R."/>
            <person name="Talebi R."/>
            <person name="Steentjes M.B.F."/>
            <person name="Corcolon B."/>
            <person name="Chong P.A."/>
            <person name="Kema G.H.J."/>
            <person name="Seidl M.F."/>
        </authorList>
    </citation>
    <scope>NUCLEOTIDE SEQUENCE [LARGE SCALE GENOMIC DNA]</scope>
    <source>
        <strain evidence="11 12">P124</strain>
    </source>
</reference>
<dbReference type="InterPro" id="IPR022105">
    <property type="entry name" value="DUF3645"/>
</dbReference>
<evidence type="ECO:0000259" key="9">
    <source>
        <dbReference type="Pfam" id="PF12359"/>
    </source>
</evidence>
<feature type="domain" description="DUF6606" evidence="10">
    <location>
        <begin position="13"/>
        <end position="284"/>
    </location>
</feature>
<accession>A0ABR0EQ83</accession>
<evidence type="ECO:0000259" key="8">
    <source>
        <dbReference type="Pfam" id="PF12340"/>
    </source>
</evidence>